<accession>A0ABZ0IWI6</accession>
<reference evidence="2 3" key="1">
    <citation type="journal article" date="2023" name="Microbiol. Resour. Announc.">
        <title>Complete Genome Sequence of Imperialibacter roseus strain P4T.</title>
        <authorList>
            <person name="Tizabi D.R."/>
            <person name="Bachvaroff T."/>
            <person name="Hill R.T."/>
        </authorList>
    </citation>
    <scope>NUCLEOTIDE SEQUENCE [LARGE SCALE GENOMIC DNA]</scope>
    <source>
        <strain evidence="2 3">P4T</strain>
    </source>
</reference>
<keyword evidence="3" id="KW-1185">Reference proteome</keyword>
<sequence>MKLRIVQLTLISILACSCVTNLSAQSSDSVSIVKKFDQLVLQWDLLSLELGKYEGLDKYCTDKPYQDNVIKTLEEIHHYDTLLYQTLAKKARYDKSSELKKTLKQIEEFETEYKGPSFLKKLHDECVGRREIEKDYKETRNDIGMNSYDGQVLVLEADLNRYVEHITKLMDHIEEHIHHLHLE</sequence>
<protein>
    <submittedName>
        <fullName evidence="2">Uncharacterized protein</fullName>
    </submittedName>
</protein>
<evidence type="ECO:0000256" key="1">
    <source>
        <dbReference type="SAM" id="SignalP"/>
    </source>
</evidence>
<dbReference type="PROSITE" id="PS51257">
    <property type="entry name" value="PROKAR_LIPOPROTEIN"/>
    <property type="match status" value="1"/>
</dbReference>
<dbReference type="RefSeq" id="WP_317492027.1">
    <property type="nucleotide sequence ID" value="NZ_CP136051.1"/>
</dbReference>
<evidence type="ECO:0000313" key="3">
    <source>
        <dbReference type="Proteomes" id="UP001302349"/>
    </source>
</evidence>
<gene>
    <name evidence="2" type="ORF">RT717_12235</name>
</gene>
<evidence type="ECO:0000313" key="2">
    <source>
        <dbReference type="EMBL" id="WOK09408.1"/>
    </source>
</evidence>
<proteinExistence type="predicted"/>
<dbReference type="EMBL" id="CP136051">
    <property type="protein sequence ID" value="WOK09408.1"/>
    <property type="molecule type" value="Genomic_DNA"/>
</dbReference>
<feature type="chain" id="PRO_5045545080" evidence="1">
    <location>
        <begin position="25"/>
        <end position="183"/>
    </location>
</feature>
<keyword evidence="1" id="KW-0732">Signal</keyword>
<name>A0ABZ0IWI6_9BACT</name>
<dbReference type="Proteomes" id="UP001302349">
    <property type="component" value="Chromosome"/>
</dbReference>
<organism evidence="2 3">
    <name type="scientific">Imperialibacter roseus</name>
    <dbReference type="NCBI Taxonomy" id="1324217"/>
    <lineage>
        <taxon>Bacteria</taxon>
        <taxon>Pseudomonadati</taxon>
        <taxon>Bacteroidota</taxon>
        <taxon>Cytophagia</taxon>
        <taxon>Cytophagales</taxon>
        <taxon>Flammeovirgaceae</taxon>
        <taxon>Imperialibacter</taxon>
    </lineage>
</organism>
<feature type="signal peptide" evidence="1">
    <location>
        <begin position="1"/>
        <end position="24"/>
    </location>
</feature>